<evidence type="ECO:0000256" key="2">
    <source>
        <dbReference type="SAM" id="SignalP"/>
    </source>
</evidence>
<organism evidence="4 5">
    <name type="scientific">Desulfomicrobium apsheronum</name>
    <dbReference type="NCBI Taxonomy" id="52560"/>
    <lineage>
        <taxon>Bacteria</taxon>
        <taxon>Pseudomonadati</taxon>
        <taxon>Thermodesulfobacteriota</taxon>
        <taxon>Desulfovibrionia</taxon>
        <taxon>Desulfovibrionales</taxon>
        <taxon>Desulfomicrobiaceae</taxon>
        <taxon>Desulfomicrobium</taxon>
    </lineage>
</organism>
<dbReference type="InterPro" id="IPR018392">
    <property type="entry name" value="LysM"/>
</dbReference>
<feature type="compositionally biased region" description="Pro residues" evidence="1">
    <location>
        <begin position="239"/>
        <end position="249"/>
    </location>
</feature>
<dbReference type="STRING" id="52560.SAMN04488082_12288"/>
<dbReference type="AlphaFoldDB" id="A0A1I3Z6Q6"/>
<dbReference type="Gene3D" id="3.10.350.10">
    <property type="entry name" value="LysM domain"/>
    <property type="match status" value="2"/>
</dbReference>
<name>A0A1I3Z6Q6_9BACT</name>
<evidence type="ECO:0000313" key="4">
    <source>
        <dbReference type="EMBL" id="SFK39778.1"/>
    </source>
</evidence>
<dbReference type="PROSITE" id="PS51782">
    <property type="entry name" value="LYSM"/>
    <property type="match status" value="2"/>
</dbReference>
<dbReference type="OrthoDB" id="5469006at2"/>
<dbReference type="InterPro" id="IPR036779">
    <property type="entry name" value="LysM_dom_sf"/>
</dbReference>
<dbReference type="RefSeq" id="WP_143075683.1">
    <property type="nucleotide sequence ID" value="NZ_FORX01000022.1"/>
</dbReference>
<feature type="region of interest" description="Disordered" evidence="1">
    <location>
        <begin position="219"/>
        <end position="283"/>
    </location>
</feature>
<feature type="chain" id="PRO_5011762117" evidence="2">
    <location>
        <begin position="19"/>
        <end position="570"/>
    </location>
</feature>
<proteinExistence type="predicted"/>
<feature type="compositionally biased region" description="Pro residues" evidence="1">
    <location>
        <begin position="185"/>
        <end position="199"/>
    </location>
</feature>
<feature type="domain" description="LysM" evidence="3">
    <location>
        <begin position="43"/>
        <end position="95"/>
    </location>
</feature>
<keyword evidence="5" id="KW-1185">Reference proteome</keyword>
<evidence type="ECO:0000256" key="1">
    <source>
        <dbReference type="SAM" id="MobiDB-lite"/>
    </source>
</evidence>
<protein>
    <submittedName>
        <fullName evidence="4">LysM domain-containing protein</fullName>
    </submittedName>
</protein>
<feature type="region of interest" description="Disordered" evidence="1">
    <location>
        <begin position="180"/>
        <end position="207"/>
    </location>
</feature>
<gene>
    <name evidence="4" type="ORF">SAMN04488082_12288</name>
</gene>
<dbReference type="EMBL" id="FORX01000022">
    <property type="protein sequence ID" value="SFK39778.1"/>
    <property type="molecule type" value="Genomic_DNA"/>
</dbReference>
<feature type="domain" description="LysM" evidence="3">
    <location>
        <begin position="121"/>
        <end position="174"/>
    </location>
</feature>
<reference evidence="5" key="1">
    <citation type="submission" date="2016-10" db="EMBL/GenBank/DDBJ databases">
        <authorList>
            <person name="Varghese N."/>
            <person name="Submissions S."/>
        </authorList>
    </citation>
    <scope>NUCLEOTIDE SEQUENCE [LARGE SCALE GENOMIC DNA]</scope>
    <source>
        <strain evidence="5">DSM 5918</strain>
    </source>
</reference>
<feature type="compositionally biased region" description="Low complexity" evidence="1">
    <location>
        <begin position="250"/>
        <end position="270"/>
    </location>
</feature>
<dbReference type="Proteomes" id="UP000198635">
    <property type="component" value="Unassembled WGS sequence"/>
</dbReference>
<accession>A0A1I3Z6Q6</accession>
<evidence type="ECO:0000313" key="5">
    <source>
        <dbReference type="Proteomes" id="UP000198635"/>
    </source>
</evidence>
<dbReference type="SMART" id="SM00257">
    <property type="entry name" value="LysM"/>
    <property type="match status" value="2"/>
</dbReference>
<dbReference type="Pfam" id="PF01476">
    <property type="entry name" value="LysM"/>
    <property type="match status" value="2"/>
</dbReference>
<sequence length="570" mass="62450">MKRAVLLILALCFLTSITKPGFSEKPLRLFFEKNIHVDRKPGDEHIVKQGEWLYKILESKGYSASQIQRALPVIQTLNPHIPDINRLMPGQVIQIPEVSSAADAGIKRPRASVPPGAYEKKPYVIRQGDTLIQILKAQGISNKLIYSRYLDLFLELNPEVPNSNTLRVGQEVILPVTANGETAPAPAPAPTPAPAPPAPKAAKPAQTVVTQVIEAGQAPAVQSRPVQPQPRPVLSAPLVPQPPQKPQAEPPQAVTPSSGSSDGTGQSDASNATATKKTERSPITGLPFVKTMLEQMRFKFVPGDESMFPLPGSEWLVVKLSETPLLEAPWGGKILFCPVPKNAAWIANANKLGMKVCTISPRWSLQDVLEKLASSFPKHFRLWGAGRDLVLSRNGVGVTLMSPQIAIMERGGQKRIHMIWSRQTKDSPSLPQGLHEVLDAAQVKLIELDEFNELSRLPSRPRDSIYVPVATHLEIIRAMNPSNPEETFGRTMPDSLGTLLQLLRDKDLLRQGMIQASWHEGAQNRIAVQVPAWTVSGGTSKIAILDRRFSDPFLVSVLSHEGYTCFVLPD</sequence>
<keyword evidence="2" id="KW-0732">Signal</keyword>
<feature type="signal peptide" evidence="2">
    <location>
        <begin position="1"/>
        <end position="18"/>
    </location>
</feature>
<evidence type="ECO:0000259" key="3">
    <source>
        <dbReference type="PROSITE" id="PS51782"/>
    </source>
</evidence>